<proteinExistence type="predicted"/>
<dbReference type="InterPro" id="IPR050444">
    <property type="entry name" value="Polyketide_Synthase"/>
</dbReference>
<gene>
    <name evidence="6" type="ORF">JX265_003321</name>
</gene>
<dbReference type="Pfam" id="PF18558">
    <property type="entry name" value="HTH_51"/>
    <property type="match status" value="1"/>
</dbReference>
<protein>
    <submittedName>
        <fullName evidence="6">Uncharacterized protein</fullName>
    </submittedName>
</protein>
<reference evidence="6" key="1">
    <citation type="submission" date="2021-03" db="EMBL/GenBank/DDBJ databases">
        <title>Revisited historic fungal species revealed as producer of novel bioactive compounds through whole genome sequencing and comparative genomics.</title>
        <authorList>
            <person name="Vignolle G.A."/>
            <person name="Hochenegger N."/>
            <person name="Mach R.L."/>
            <person name="Mach-Aigner A.R."/>
            <person name="Javad Rahimi M."/>
            <person name="Salim K.A."/>
            <person name="Chan C.M."/>
            <person name="Lim L.B.L."/>
            <person name="Cai F."/>
            <person name="Druzhinina I.S."/>
            <person name="U'Ren J.M."/>
            <person name="Derntl C."/>
        </authorList>
    </citation>
    <scope>NUCLEOTIDE SEQUENCE</scope>
    <source>
        <strain evidence="6">TUCIM 5799</strain>
    </source>
</reference>
<feature type="domain" description="Methyltransferase fungal type helix-turn-helix" evidence="5">
    <location>
        <begin position="2"/>
        <end position="57"/>
    </location>
</feature>
<dbReference type="SUPFAM" id="SSF53474">
    <property type="entry name" value="alpha/beta-Hydrolases"/>
    <property type="match status" value="1"/>
</dbReference>
<evidence type="ECO:0000259" key="3">
    <source>
        <dbReference type="Pfam" id="PF07859"/>
    </source>
</evidence>
<evidence type="ECO:0000259" key="5">
    <source>
        <dbReference type="Pfam" id="PF18558"/>
    </source>
</evidence>
<dbReference type="PANTHER" id="PTHR45681:SF6">
    <property type="entry name" value="POLYKETIDE SYNTHASE 37"/>
    <property type="match status" value="1"/>
</dbReference>
<feature type="domain" description="Methyltransferase type 12" evidence="4">
    <location>
        <begin position="149"/>
        <end position="244"/>
    </location>
</feature>
<accession>A0A9P9WRY6</accession>
<dbReference type="EMBL" id="JAFIMR010000006">
    <property type="protein sequence ID" value="KAI1877313.1"/>
    <property type="molecule type" value="Genomic_DNA"/>
</dbReference>
<dbReference type="Proteomes" id="UP000829685">
    <property type="component" value="Unassembled WGS sequence"/>
</dbReference>
<sequence>MELAIAYIVEAFHNMGCSLARLHEGEHIIDIPALSKHIKVKYRMYQILEHNNLIKQDVAGIFVRTLTPNAFENNLLASTGVQLADCLTGRSDPLPILFGTAKARTLMENVYTHAPMFRAGTITLARYLVKVINTFSESRPIRILERVAGTDRTTKYLVESLAATEQSFRYTFTDLSASLVVAARKKFAQHDFMQYSVLNIEDEPAAQFLNKFDIVISTNCLHATRGLTQTCTNINKCLRPGGVLCLVELTRNLPWFNVVFGLLEGWWLFENEESNILRVITASPSAVVNPITMEMVTMKRVGGVAVKVNIYYPERARLRRPSPPAPMIHGGGHFMLLRKDICPSQTRMLLAARFLPVSVDYRLFPETTLLDGPMQDVCDALAWARSVLPTLSLRRAGIRADGTRVFAVGWSTGGHLALTLGFTAPSRGIQPPEAILALYCPTDYEGPFCRRPNLPFSHEVDTRLQYNLLEGFYDRPITAFNPPSTKQALGGWISQTDPRSRITPHMN</sequence>
<evidence type="ECO:0000256" key="2">
    <source>
        <dbReference type="SAM" id="MobiDB-lite"/>
    </source>
</evidence>
<dbReference type="InterPro" id="IPR029058">
    <property type="entry name" value="AB_hydrolase_fold"/>
</dbReference>
<feature type="compositionally biased region" description="Polar residues" evidence="2">
    <location>
        <begin position="487"/>
        <end position="497"/>
    </location>
</feature>
<dbReference type="Pfam" id="PF07859">
    <property type="entry name" value="Abhydrolase_3"/>
    <property type="match status" value="1"/>
</dbReference>
<name>A0A9P9WRY6_9PEZI</name>
<dbReference type="GO" id="GO:0016787">
    <property type="term" value="F:hydrolase activity"/>
    <property type="evidence" value="ECO:0007669"/>
    <property type="project" value="InterPro"/>
</dbReference>
<dbReference type="Gene3D" id="3.40.50.150">
    <property type="entry name" value="Vaccinia Virus protein VP39"/>
    <property type="match status" value="1"/>
</dbReference>
<feature type="region of interest" description="Disordered" evidence="2">
    <location>
        <begin position="487"/>
        <end position="507"/>
    </location>
</feature>
<evidence type="ECO:0000259" key="4">
    <source>
        <dbReference type="Pfam" id="PF08242"/>
    </source>
</evidence>
<keyword evidence="1" id="KW-0808">Transferase</keyword>
<dbReference type="InterPro" id="IPR013094">
    <property type="entry name" value="AB_hydrolase_3"/>
</dbReference>
<keyword evidence="7" id="KW-1185">Reference proteome</keyword>
<evidence type="ECO:0000313" key="7">
    <source>
        <dbReference type="Proteomes" id="UP000829685"/>
    </source>
</evidence>
<evidence type="ECO:0000313" key="6">
    <source>
        <dbReference type="EMBL" id="KAI1877313.1"/>
    </source>
</evidence>
<organism evidence="6 7">
    <name type="scientific">Neoarthrinium moseri</name>
    <dbReference type="NCBI Taxonomy" id="1658444"/>
    <lineage>
        <taxon>Eukaryota</taxon>
        <taxon>Fungi</taxon>
        <taxon>Dikarya</taxon>
        <taxon>Ascomycota</taxon>
        <taxon>Pezizomycotina</taxon>
        <taxon>Sordariomycetes</taxon>
        <taxon>Xylariomycetidae</taxon>
        <taxon>Amphisphaeriales</taxon>
        <taxon>Apiosporaceae</taxon>
        <taxon>Neoarthrinium</taxon>
    </lineage>
</organism>
<dbReference type="InterPro" id="IPR013217">
    <property type="entry name" value="Methyltransf_12"/>
</dbReference>
<dbReference type="InterPro" id="IPR029063">
    <property type="entry name" value="SAM-dependent_MTases_sf"/>
</dbReference>
<dbReference type="Gene3D" id="3.40.50.1820">
    <property type="entry name" value="alpha/beta hydrolase"/>
    <property type="match status" value="1"/>
</dbReference>
<dbReference type="Pfam" id="PF08242">
    <property type="entry name" value="Methyltransf_12"/>
    <property type="match status" value="1"/>
</dbReference>
<dbReference type="AlphaFoldDB" id="A0A9P9WRY6"/>
<feature type="domain" description="Alpha/beta hydrolase fold-3" evidence="3">
    <location>
        <begin position="328"/>
        <end position="443"/>
    </location>
</feature>
<dbReference type="PANTHER" id="PTHR45681">
    <property type="entry name" value="POLYKETIDE SYNTHASE 44-RELATED"/>
    <property type="match status" value="1"/>
</dbReference>
<comment type="caution">
    <text evidence="6">The sequence shown here is derived from an EMBL/GenBank/DDBJ whole genome shotgun (WGS) entry which is preliminary data.</text>
</comment>
<evidence type="ECO:0000256" key="1">
    <source>
        <dbReference type="ARBA" id="ARBA00022679"/>
    </source>
</evidence>
<dbReference type="InterPro" id="IPR041068">
    <property type="entry name" value="HTH_51"/>
</dbReference>
<dbReference type="SUPFAM" id="SSF53335">
    <property type="entry name" value="S-adenosyl-L-methionine-dependent methyltransferases"/>
    <property type="match status" value="1"/>
</dbReference>
<dbReference type="GO" id="GO:0016740">
    <property type="term" value="F:transferase activity"/>
    <property type="evidence" value="ECO:0007669"/>
    <property type="project" value="UniProtKB-KW"/>
</dbReference>